<evidence type="ECO:0000256" key="2">
    <source>
        <dbReference type="ARBA" id="ARBA00022679"/>
    </source>
</evidence>
<evidence type="ECO:0000256" key="3">
    <source>
        <dbReference type="RuleBase" id="RU361155"/>
    </source>
</evidence>
<comment type="caution">
    <text evidence="5">The sequence shown here is derived from an EMBL/GenBank/DDBJ whole genome shotgun (WGS) entry which is preliminary data.</text>
</comment>
<dbReference type="EMBL" id="JACGCM010000287">
    <property type="protein sequence ID" value="KAF6174215.1"/>
    <property type="molecule type" value="Genomic_DNA"/>
</dbReference>
<dbReference type="AlphaFoldDB" id="A0A7J7P450"/>
<protein>
    <recommendedName>
        <fullName evidence="3">Sulfotransferase</fullName>
        <ecNumber evidence="3">2.8.2.-</ecNumber>
    </recommendedName>
</protein>
<evidence type="ECO:0000313" key="6">
    <source>
        <dbReference type="Proteomes" id="UP000541444"/>
    </source>
</evidence>
<organism evidence="5 6">
    <name type="scientific">Kingdonia uniflora</name>
    <dbReference type="NCBI Taxonomy" id="39325"/>
    <lineage>
        <taxon>Eukaryota</taxon>
        <taxon>Viridiplantae</taxon>
        <taxon>Streptophyta</taxon>
        <taxon>Embryophyta</taxon>
        <taxon>Tracheophyta</taxon>
        <taxon>Spermatophyta</taxon>
        <taxon>Magnoliopsida</taxon>
        <taxon>Ranunculales</taxon>
        <taxon>Circaeasteraceae</taxon>
        <taxon>Kingdonia</taxon>
    </lineage>
</organism>
<dbReference type="Gene3D" id="3.40.50.300">
    <property type="entry name" value="P-loop containing nucleotide triphosphate hydrolases"/>
    <property type="match status" value="1"/>
</dbReference>
<name>A0A7J7P450_9MAGN</name>
<reference evidence="5 6" key="1">
    <citation type="journal article" date="2020" name="IScience">
        <title>Genome Sequencing of the Endangered Kingdonia uniflora (Circaeasteraceae, Ranunculales) Reveals Potential Mechanisms of Evolutionary Specialization.</title>
        <authorList>
            <person name="Sun Y."/>
            <person name="Deng T."/>
            <person name="Zhang A."/>
            <person name="Moore M.J."/>
            <person name="Landis J.B."/>
            <person name="Lin N."/>
            <person name="Zhang H."/>
            <person name="Zhang X."/>
            <person name="Huang J."/>
            <person name="Zhang X."/>
            <person name="Sun H."/>
            <person name="Wang H."/>
        </authorList>
    </citation>
    <scope>NUCLEOTIDE SEQUENCE [LARGE SCALE GENOMIC DNA]</scope>
    <source>
        <strain evidence="5">TB1705</strain>
        <tissue evidence="5">Leaf</tissue>
    </source>
</reference>
<proteinExistence type="inferred from homology"/>
<dbReference type="PANTHER" id="PTHR11783">
    <property type="entry name" value="SULFOTRANSFERASE SULT"/>
    <property type="match status" value="1"/>
</dbReference>
<dbReference type="EC" id="2.8.2.-" evidence="3"/>
<keyword evidence="2 3" id="KW-0808">Transferase</keyword>
<evidence type="ECO:0000259" key="4">
    <source>
        <dbReference type="Pfam" id="PF00685"/>
    </source>
</evidence>
<dbReference type="Pfam" id="PF00685">
    <property type="entry name" value="Sulfotransfer_1"/>
    <property type="match status" value="1"/>
</dbReference>
<dbReference type="InterPro" id="IPR000863">
    <property type="entry name" value="Sulfotransferase_dom"/>
</dbReference>
<gene>
    <name evidence="5" type="ORF">GIB67_033747</name>
</gene>
<dbReference type="Proteomes" id="UP000541444">
    <property type="component" value="Unassembled WGS sequence"/>
</dbReference>
<accession>A0A7J7P450</accession>
<comment type="similarity">
    <text evidence="1 3">Belongs to the sulfotransferase 1 family.</text>
</comment>
<sequence length="341" mass="39075">MAQAQPFSYEKCFVHKSREEREEDERTYNMYKTLVQTLPTKKGLGCGDLYDYQGFWYEYEHCAPIMAVQDHFKPRSTDILLVTAPKSGTTWMKALMFAIMNRNSYSSDEHPLLTFNPHMCVPFLEGNIYKENVIPDLNVLPSPRLFATHIPYSSQPKLVKESRCRIVYLCRNPRDTFVLFWDFINQIRAKNLIPALELEDAVEMFCDGITPFGPLWDHILGYWKESIDSPENVLFLKYEELQAQPLVHLKRVAEFVGCPFSPDEEKGEALTEITNLCSLDNLRNSAANQTGMVDTAVVSVEASVFFRQCEIGDSEKLLTTDMTEKIDLITKTKLCGSGLTM</sequence>
<dbReference type="InterPro" id="IPR027417">
    <property type="entry name" value="P-loop_NTPase"/>
</dbReference>
<evidence type="ECO:0000313" key="5">
    <source>
        <dbReference type="EMBL" id="KAF6174215.1"/>
    </source>
</evidence>
<evidence type="ECO:0000256" key="1">
    <source>
        <dbReference type="ARBA" id="ARBA00005771"/>
    </source>
</evidence>
<dbReference type="OrthoDB" id="205623at2759"/>
<feature type="domain" description="Sulfotransferase" evidence="4">
    <location>
        <begin position="77"/>
        <end position="337"/>
    </location>
</feature>
<dbReference type="SUPFAM" id="SSF52540">
    <property type="entry name" value="P-loop containing nucleoside triphosphate hydrolases"/>
    <property type="match status" value="1"/>
</dbReference>
<dbReference type="GO" id="GO:0008146">
    <property type="term" value="F:sulfotransferase activity"/>
    <property type="evidence" value="ECO:0007669"/>
    <property type="project" value="InterPro"/>
</dbReference>
<keyword evidence="6" id="KW-1185">Reference proteome</keyword>